<keyword evidence="4 7" id="KW-0808">Transferase</keyword>
<feature type="domain" description="Porphobilinogen deaminase N-terminal" evidence="8">
    <location>
        <begin position="5"/>
        <end position="214"/>
    </location>
</feature>
<feature type="modified residue" description="S-(dipyrrolylmethanemethyl)cysteine" evidence="7">
    <location>
        <position position="243"/>
    </location>
</feature>
<keyword evidence="5 7" id="KW-0627">Porphyrin biosynthesis</keyword>
<dbReference type="EMBL" id="BJUD01000002">
    <property type="protein sequence ID" value="GEK27874.1"/>
    <property type="molecule type" value="Genomic_DNA"/>
</dbReference>
<dbReference type="GO" id="GO:0006782">
    <property type="term" value="P:protoporphyrinogen IX biosynthetic process"/>
    <property type="evidence" value="ECO:0007669"/>
    <property type="project" value="UniProtKB-UniRule"/>
</dbReference>
<dbReference type="InterPro" id="IPR036803">
    <property type="entry name" value="Porphobilinogen_deaminase_C_sf"/>
</dbReference>
<evidence type="ECO:0000259" key="9">
    <source>
        <dbReference type="Pfam" id="PF03900"/>
    </source>
</evidence>
<evidence type="ECO:0000256" key="7">
    <source>
        <dbReference type="HAMAP-Rule" id="MF_00260"/>
    </source>
</evidence>
<reference evidence="10 11" key="1">
    <citation type="submission" date="2019-07" db="EMBL/GenBank/DDBJ databases">
        <title>Whole genome shotgun sequence of Lactobacillus siliginis NBRC 101315.</title>
        <authorList>
            <person name="Hosoyama A."/>
            <person name="Uohara A."/>
            <person name="Ohji S."/>
            <person name="Ichikawa N."/>
        </authorList>
    </citation>
    <scope>NUCLEOTIDE SEQUENCE [LARGE SCALE GENOMIC DNA]</scope>
    <source>
        <strain evidence="10 11">NBRC 101315</strain>
    </source>
</reference>
<dbReference type="Pfam" id="PF03900">
    <property type="entry name" value="Porphobil_deamC"/>
    <property type="match status" value="1"/>
</dbReference>
<comment type="function">
    <text evidence="1 7">Tetrapolymerization of the monopyrrole PBG into the hydroxymethylbilane pre-uroporphyrinogen in several discrete steps.</text>
</comment>
<organism evidence="10 11">
    <name type="scientific">Furfurilactobacillus siliginis</name>
    <dbReference type="NCBI Taxonomy" id="348151"/>
    <lineage>
        <taxon>Bacteria</taxon>
        <taxon>Bacillati</taxon>
        <taxon>Bacillota</taxon>
        <taxon>Bacilli</taxon>
        <taxon>Lactobacillales</taxon>
        <taxon>Lactobacillaceae</taxon>
        <taxon>Furfurilactobacillus</taxon>
    </lineage>
</organism>
<comment type="catalytic activity">
    <reaction evidence="6 7">
        <text>4 porphobilinogen + H2O = hydroxymethylbilane + 4 NH4(+)</text>
        <dbReference type="Rhea" id="RHEA:13185"/>
        <dbReference type="ChEBI" id="CHEBI:15377"/>
        <dbReference type="ChEBI" id="CHEBI:28938"/>
        <dbReference type="ChEBI" id="CHEBI:57845"/>
        <dbReference type="ChEBI" id="CHEBI:58126"/>
        <dbReference type="EC" id="2.5.1.61"/>
    </reaction>
</comment>
<dbReference type="NCBIfam" id="TIGR00212">
    <property type="entry name" value="hemC"/>
    <property type="match status" value="1"/>
</dbReference>
<comment type="miscellaneous">
    <text evidence="7">The porphobilinogen subunits are added to the dipyrromethane group.</text>
</comment>
<dbReference type="EC" id="2.5.1.61" evidence="7"/>
<dbReference type="Gene3D" id="3.40.190.10">
    <property type="entry name" value="Periplasmic binding protein-like II"/>
    <property type="match status" value="2"/>
</dbReference>
<sequence>MKSEVVVGSRGSALALRQTRMIMNELSEKWPDTNFRLKEITTSGDVDRKSSLQKIGGKGIFVKELEHELLNGDIDFAVHSSKDVMPKLPEGLVIGAIPKRASAYDCLLTMTPIESIDDIPMGAKIGTSSSRRMGQLKHVRPDLDTVSVRGNIETRIGKIGTDNLFGIVLADAGIDRLQADLSNCYRMSLSDMMLPAVGQGAMALECRSDDHETLEIINAVDDAKTHCCVKIERSFLKTLGGDCTYPIAGYAIPQEDNRFRFHGMVTSPDGNYLFETTETGLYTDRLGYKVAEKLIDMGALKQMEAK</sequence>
<dbReference type="InterPro" id="IPR022418">
    <property type="entry name" value="Porphobilinogen_deaminase_C"/>
</dbReference>
<dbReference type="GO" id="GO:0004418">
    <property type="term" value="F:hydroxymethylbilane synthase activity"/>
    <property type="evidence" value="ECO:0007669"/>
    <property type="project" value="UniProtKB-UniRule"/>
</dbReference>
<dbReference type="PRINTS" id="PR00151">
    <property type="entry name" value="PORPHBDMNASE"/>
</dbReference>
<comment type="similarity">
    <text evidence="2 7">Belongs to the HMBS family.</text>
</comment>
<dbReference type="GO" id="GO:0005737">
    <property type="term" value="C:cytoplasm"/>
    <property type="evidence" value="ECO:0007669"/>
    <property type="project" value="UniProtKB-UniRule"/>
</dbReference>
<proteinExistence type="inferred from homology"/>
<gene>
    <name evidence="7 10" type="primary">hemC</name>
    <name evidence="10" type="ORF">LSI01_01850</name>
</gene>
<dbReference type="PANTHER" id="PTHR11557">
    <property type="entry name" value="PORPHOBILINOGEN DEAMINASE"/>
    <property type="match status" value="1"/>
</dbReference>
<evidence type="ECO:0000256" key="2">
    <source>
        <dbReference type="ARBA" id="ARBA00005638"/>
    </source>
</evidence>
<dbReference type="RefSeq" id="WP_057810015.1">
    <property type="nucleotide sequence ID" value="NZ_BJUD01000002.1"/>
</dbReference>
<evidence type="ECO:0000256" key="1">
    <source>
        <dbReference type="ARBA" id="ARBA00002869"/>
    </source>
</evidence>
<dbReference type="Pfam" id="PF01379">
    <property type="entry name" value="Porphobil_deam"/>
    <property type="match status" value="1"/>
</dbReference>
<evidence type="ECO:0000256" key="5">
    <source>
        <dbReference type="ARBA" id="ARBA00023244"/>
    </source>
</evidence>
<evidence type="ECO:0000256" key="3">
    <source>
        <dbReference type="ARBA" id="ARBA00011245"/>
    </source>
</evidence>
<evidence type="ECO:0000256" key="4">
    <source>
        <dbReference type="ARBA" id="ARBA00022679"/>
    </source>
</evidence>
<dbReference type="SUPFAM" id="SSF54782">
    <property type="entry name" value="Porphobilinogen deaminase (hydroxymethylbilane synthase), C-terminal domain"/>
    <property type="match status" value="1"/>
</dbReference>
<comment type="caution">
    <text evidence="10">The sequence shown here is derived from an EMBL/GenBank/DDBJ whole genome shotgun (WGS) entry which is preliminary data.</text>
</comment>
<evidence type="ECO:0000256" key="6">
    <source>
        <dbReference type="ARBA" id="ARBA00048169"/>
    </source>
</evidence>
<dbReference type="Gene3D" id="3.30.160.40">
    <property type="entry name" value="Porphobilinogen deaminase, C-terminal domain"/>
    <property type="match status" value="1"/>
</dbReference>
<comment type="cofactor">
    <cofactor evidence="7">
        <name>dipyrromethane</name>
        <dbReference type="ChEBI" id="CHEBI:60342"/>
    </cofactor>
    <text evidence="7">Binds 1 dipyrromethane group covalently.</text>
</comment>
<evidence type="ECO:0000313" key="11">
    <source>
        <dbReference type="Proteomes" id="UP000321429"/>
    </source>
</evidence>
<feature type="domain" description="Porphobilinogen deaminase C-terminal" evidence="9">
    <location>
        <begin position="228"/>
        <end position="295"/>
    </location>
</feature>
<dbReference type="PIRSF" id="PIRSF001438">
    <property type="entry name" value="4pyrrol_synth_OHMeBilane_synth"/>
    <property type="match status" value="1"/>
</dbReference>
<dbReference type="HAMAP" id="MF_00260">
    <property type="entry name" value="Porphobil_deam"/>
    <property type="match status" value="1"/>
</dbReference>
<dbReference type="PANTHER" id="PTHR11557:SF0">
    <property type="entry name" value="PORPHOBILINOGEN DEAMINASE"/>
    <property type="match status" value="1"/>
</dbReference>
<protein>
    <recommendedName>
        <fullName evidence="7">Porphobilinogen deaminase</fullName>
        <shortName evidence="7">PBG</shortName>
        <ecNumber evidence="7">2.5.1.61</ecNumber>
    </recommendedName>
    <alternativeName>
        <fullName evidence="7">Hydroxymethylbilane synthase</fullName>
        <shortName evidence="7">HMBS</shortName>
    </alternativeName>
    <alternativeName>
        <fullName evidence="7">Pre-uroporphyrinogen synthase</fullName>
    </alternativeName>
</protein>
<name>A0A510VLR6_9LACO</name>
<dbReference type="InterPro" id="IPR000860">
    <property type="entry name" value="HemC"/>
</dbReference>
<dbReference type="FunFam" id="3.40.190.10:FF:000005">
    <property type="entry name" value="Porphobilinogen deaminase"/>
    <property type="match status" value="1"/>
</dbReference>
<comment type="subunit">
    <text evidence="3 7">Monomer.</text>
</comment>
<evidence type="ECO:0000313" key="10">
    <source>
        <dbReference type="EMBL" id="GEK27874.1"/>
    </source>
</evidence>
<dbReference type="OrthoDB" id="9810298at2"/>
<dbReference type="SUPFAM" id="SSF53850">
    <property type="entry name" value="Periplasmic binding protein-like II"/>
    <property type="match status" value="1"/>
</dbReference>
<accession>A0A510VLR6</accession>
<dbReference type="InterPro" id="IPR022417">
    <property type="entry name" value="Porphobilin_deaminase_N"/>
</dbReference>
<dbReference type="Proteomes" id="UP000321429">
    <property type="component" value="Unassembled WGS sequence"/>
</dbReference>
<evidence type="ECO:0000259" key="8">
    <source>
        <dbReference type="Pfam" id="PF01379"/>
    </source>
</evidence>
<dbReference type="AlphaFoldDB" id="A0A510VLR6"/>